<dbReference type="Pfam" id="PF00071">
    <property type="entry name" value="Ras"/>
    <property type="match status" value="1"/>
</dbReference>
<dbReference type="SUPFAM" id="SSF52540">
    <property type="entry name" value="P-loop containing nucleoside triphosphate hydrolases"/>
    <property type="match status" value="1"/>
</dbReference>
<evidence type="ECO:0000256" key="2">
    <source>
        <dbReference type="ARBA" id="ARBA00023134"/>
    </source>
</evidence>
<keyword evidence="2" id="KW-0342">GTP-binding</keyword>
<organism evidence="3 4">
    <name type="scientific">Zopfia rhizophila CBS 207.26</name>
    <dbReference type="NCBI Taxonomy" id="1314779"/>
    <lineage>
        <taxon>Eukaryota</taxon>
        <taxon>Fungi</taxon>
        <taxon>Dikarya</taxon>
        <taxon>Ascomycota</taxon>
        <taxon>Pezizomycotina</taxon>
        <taxon>Dothideomycetes</taxon>
        <taxon>Dothideomycetes incertae sedis</taxon>
        <taxon>Zopfiaceae</taxon>
        <taxon>Zopfia</taxon>
    </lineage>
</organism>
<sequence length="176" mass="19343">RRLVITGAARQRKTFLLVVLIPGGFPGIYIPSVIGNQAARVQFDALSLELGLWDTSGHGDYDMIRPLTYSATDVLLMCFSVGSAEEKEKVIRKWMLGVRRFCPDVPMVLVGIKPEGRNSVHSDLDLASERWQGLDLAKIIGALTYIQCNLENNKCVGDVVQAVSFSSLFSLAVDNT</sequence>
<proteinExistence type="predicted"/>
<reference evidence="3" key="1">
    <citation type="journal article" date="2020" name="Stud. Mycol.">
        <title>101 Dothideomycetes genomes: a test case for predicting lifestyles and emergence of pathogens.</title>
        <authorList>
            <person name="Haridas S."/>
            <person name="Albert R."/>
            <person name="Binder M."/>
            <person name="Bloem J."/>
            <person name="Labutti K."/>
            <person name="Salamov A."/>
            <person name="Andreopoulos B."/>
            <person name="Baker S."/>
            <person name="Barry K."/>
            <person name="Bills G."/>
            <person name="Bluhm B."/>
            <person name="Cannon C."/>
            <person name="Castanera R."/>
            <person name="Culley D."/>
            <person name="Daum C."/>
            <person name="Ezra D."/>
            <person name="Gonzalez J."/>
            <person name="Henrissat B."/>
            <person name="Kuo A."/>
            <person name="Liang C."/>
            <person name="Lipzen A."/>
            <person name="Lutzoni F."/>
            <person name="Magnuson J."/>
            <person name="Mondo S."/>
            <person name="Nolan M."/>
            <person name="Ohm R."/>
            <person name="Pangilinan J."/>
            <person name="Park H.-J."/>
            <person name="Ramirez L."/>
            <person name="Alfaro M."/>
            <person name="Sun H."/>
            <person name="Tritt A."/>
            <person name="Yoshinaga Y."/>
            <person name="Zwiers L.-H."/>
            <person name="Turgeon B."/>
            <person name="Goodwin S."/>
            <person name="Spatafora J."/>
            <person name="Crous P."/>
            <person name="Grigoriev I."/>
        </authorList>
    </citation>
    <scope>NUCLEOTIDE SEQUENCE</scope>
    <source>
        <strain evidence="3">CBS 207.26</strain>
    </source>
</reference>
<dbReference type="Gene3D" id="3.40.50.300">
    <property type="entry name" value="P-loop containing nucleotide triphosphate hydrolases"/>
    <property type="match status" value="1"/>
</dbReference>
<keyword evidence="4" id="KW-1185">Reference proteome</keyword>
<feature type="non-terminal residue" evidence="3">
    <location>
        <position position="1"/>
    </location>
</feature>
<name>A0A6A6E9C4_9PEZI</name>
<dbReference type="GO" id="GO:0007264">
    <property type="term" value="P:small GTPase-mediated signal transduction"/>
    <property type="evidence" value="ECO:0007669"/>
    <property type="project" value="InterPro"/>
</dbReference>
<gene>
    <name evidence="3" type="ORF">K469DRAFT_572528</name>
</gene>
<dbReference type="PRINTS" id="PR00449">
    <property type="entry name" value="RASTRNSFRMNG"/>
</dbReference>
<evidence type="ECO:0000256" key="1">
    <source>
        <dbReference type="ARBA" id="ARBA00022741"/>
    </source>
</evidence>
<keyword evidence="1" id="KW-0547">Nucleotide-binding</keyword>
<dbReference type="GO" id="GO:0005525">
    <property type="term" value="F:GTP binding"/>
    <property type="evidence" value="ECO:0007669"/>
    <property type="project" value="UniProtKB-KW"/>
</dbReference>
<accession>A0A6A6E9C4</accession>
<dbReference type="EMBL" id="ML994629">
    <property type="protein sequence ID" value="KAF2186750.1"/>
    <property type="molecule type" value="Genomic_DNA"/>
</dbReference>
<dbReference type="InterPro" id="IPR003578">
    <property type="entry name" value="Small_GTPase_Rho"/>
</dbReference>
<dbReference type="InterPro" id="IPR001806">
    <property type="entry name" value="Small_GTPase"/>
</dbReference>
<dbReference type="InterPro" id="IPR027417">
    <property type="entry name" value="P-loop_NTPase"/>
</dbReference>
<evidence type="ECO:0000313" key="3">
    <source>
        <dbReference type="EMBL" id="KAF2186750.1"/>
    </source>
</evidence>
<dbReference type="SMART" id="SM00174">
    <property type="entry name" value="RHO"/>
    <property type="match status" value="1"/>
</dbReference>
<dbReference type="OrthoDB" id="8830751at2759"/>
<dbReference type="AlphaFoldDB" id="A0A6A6E9C4"/>
<dbReference type="GO" id="GO:0003924">
    <property type="term" value="F:GTPase activity"/>
    <property type="evidence" value="ECO:0007669"/>
    <property type="project" value="InterPro"/>
</dbReference>
<protein>
    <submittedName>
        <fullName evidence="3">RhoRHOGAPGDPALF4 complex</fullName>
    </submittedName>
</protein>
<dbReference type="PROSITE" id="PS51420">
    <property type="entry name" value="RHO"/>
    <property type="match status" value="1"/>
</dbReference>
<evidence type="ECO:0000313" key="4">
    <source>
        <dbReference type="Proteomes" id="UP000800200"/>
    </source>
</evidence>
<dbReference type="Proteomes" id="UP000800200">
    <property type="component" value="Unassembled WGS sequence"/>
</dbReference>
<dbReference type="PANTHER" id="PTHR24072">
    <property type="entry name" value="RHO FAMILY GTPASE"/>
    <property type="match status" value="1"/>
</dbReference>